<accession>A0A097QUF2</accession>
<dbReference type="HOGENOM" id="CLU_2534849_0_0_2"/>
<protein>
    <submittedName>
        <fullName evidence="1">Uncharacterized protein</fullName>
    </submittedName>
</protein>
<gene>
    <name evidence="1" type="ORF">TEU_07060</name>
</gene>
<evidence type="ECO:0000313" key="1">
    <source>
        <dbReference type="EMBL" id="AIU70105.1"/>
    </source>
</evidence>
<keyword evidence="2" id="KW-1185">Reference proteome</keyword>
<dbReference type="AlphaFoldDB" id="A0A097QUF2"/>
<proteinExistence type="predicted"/>
<reference evidence="1 2" key="1">
    <citation type="journal article" date="2015" name="Int. J. Syst. Evol. Microbiol.">
        <title>Thermococcus eurythermalis sp. nov., a conditional piezophilic hyperthermophilic archaeon with a wide temperature range isolated from an oil-immersed chimney in the Guaymas Basin.</title>
        <authorList>
            <person name="Zhao W."/>
            <person name="Zeng X."/>
            <person name="Xiao X."/>
        </authorList>
    </citation>
    <scope>NUCLEOTIDE SEQUENCE [LARGE SCALE GENOMIC DNA]</scope>
    <source>
        <strain evidence="1 2">A501</strain>
    </source>
</reference>
<dbReference type="Proteomes" id="UP000029980">
    <property type="component" value="Chromosome"/>
</dbReference>
<dbReference type="EMBL" id="CP008887">
    <property type="protein sequence ID" value="AIU70105.1"/>
    <property type="molecule type" value="Genomic_DNA"/>
</dbReference>
<dbReference type="GeneID" id="25153196"/>
<dbReference type="KEGG" id="teu:TEU_07060"/>
<organism evidence="1 2">
    <name type="scientific">Thermococcus eurythermalis</name>
    <dbReference type="NCBI Taxonomy" id="1505907"/>
    <lineage>
        <taxon>Archaea</taxon>
        <taxon>Methanobacteriati</taxon>
        <taxon>Methanobacteriota</taxon>
        <taxon>Thermococci</taxon>
        <taxon>Thermococcales</taxon>
        <taxon>Thermococcaceae</taxon>
        <taxon>Thermococcus</taxon>
    </lineage>
</organism>
<dbReference type="OrthoDB" id="98055at2157"/>
<sequence>MRAKSYEVELPYGWETLQAVLSEPQKTLPFFPYFESFQDGKVRFKVPRFIFNFDYEFELDVGMGRNEAIYTFRGERGILTITS</sequence>
<dbReference type="RefSeq" id="WP_174412698.1">
    <property type="nucleotide sequence ID" value="NZ_CP008887.1"/>
</dbReference>
<name>A0A097QUF2_9EURY</name>
<evidence type="ECO:0000313" key="2">
    <source>
        <dbReference type="Proteomes" id="UP000029980"/>
    </source>
</evidence>